<accession>A0A8J6XBF7</accession>
<organism evidence="2 3">
    <name type="scientific">Iningainema tapete BLCC-T55</name>
    <dbReference type="NCBI Taxonomy" id="2748662"/>
    <lineage>
        <taxon>Bacteria</taxon>
        <taxon>Bacillati</taxon>
        <taxon>Cyanobacteriota</taxon>
        <taxon>Cyanophyceae</taxon>
        <taxon>Nostocales</taxon>
        <taxon>Scytonemataceae</taxon>
        <taxon>Iningainema tapete</taxon>
    </lineage>
</organism>
<keyword evidence="3" id="KW-1185">Reference proteome</keyword>
<keyword evidence="1" id="KW-1133">Transmembrane helix</keyword>
<feature type="transmembrane region" description="Helical" evidence="1">
    <location>
        <begin position="21"/>
        <end position="43"/>
    </location>
</feature>
<name>A0A8J6XBF7_9CYAN</name>
<keyword evidence="1" id="KW-0812">Transmembrane</keyword>
<evidence type="ECO:0000313" key="2">
    <source>
        <dbReference type="EMBL" id="MBD2771594.1"/>
    </source>
</evidence>
<dbReference type="NCBIfam" id="TIGR02588">
    <property type="entry name" value="TIGR02588 family protein"/>
    <property type="match status" value="1"/>
</dbReference>
<gene>
    <name evidence="2" type="ORF">ICL16_05640</name>
</gene>
<reference evidence="2" key="1">
    <citation type="submission" date="2020-09" db="EMBL/GenBank/DDBJ databases">
        <title>Iningainema tapete sp. nov. (Scytonemataceae, Cyanobacteria) from greenhouses in central Florida (USA) produces two types of nodularin with biosynthetic potential for microcystin-LR and anabaenopeptins.</title>
        <authorList>
            <person name="Berthold D.E."/>
            <person name="Lefler F.W."/>
            <person name="Huang I.-S."/>
            <person name="Abdulla H."/>
            <person name="Zimba P.V."/>
            <person name="Laughinghouse H.D. IV."/>
        </authorList>
    </citation>
    <scope>NUCLEOTIDE SEQUENCE</scope>
    <source>
        <strain evidence="2">BLCCT55</strain>
    </source>
</reference>
<dbReference type="RefSeq" id="WP_190825880.1">
    <property type="nucleotide sequence ID" value="NZ_CAWPPI010000025.1"/>
</dbReference>
<keyword evidence="1" id="KW-0472">Membrane</keyword>
<dbReference type="Proteomes" id="UP000629098">
    <property type="component" value="Unassembled WGS sequence"/>
</dbReference>
<evidence type="ECO:0000313" key="3">
    <source>
        <dbReference type="Proteomes" id="UP000629098"/>
    </source>
</evidence>
<evidence type="ECO:0000256" key="1">
    <source>
        <dbReference type="SAM" id="Phobius"/>
    </source>
</evidence>
<sequence length="138" mass="15213">MSSNINISSEEKQPKRTLAEWVTFSIASIILAVVVGLVGYIWLNDKNQPPILSVSNQQTIREVNGQYYIPFEIVNIGGETAEAVQILAELSIEGEIAETGEQAVDFLSSGEKEQGAFIFTQDPRKGKLKIRVASYKLP</sequence>
<dbReference type="AlphaFoldDB" id="A0A8J6XBF7"/>
<proteinExistence type="predicted"/>
<dbReference type="EMBL" id="JACXAE010000025">
    <property type="protein sequence ID" value="MBD2771594.1"/>
    <property type="molecule type" value="Genomic_DNA"/>
</dbReference>
<comment type="caution">
    <text evidence="2">The sequence shown here is derived from an EMBL/GenBank/DDBJ whole genome shotgun (WGS) entry which is preliminary data.</text>
</comment>
<dbReference type="InterPro" id="IPR013417">
    <property type="entry name" value="CHP02588"/>
</dbReference>
<protein>
    <submittedName>
        <fullName evidence="2">TIGR02588 family protein</fullName>
    </submittedName>
</protein>